<dbReference type="InterPro" id="IPR043129">
    <property type="entry name" value="ATPase_NBD"/>
</dbReference>
<feature type="coiled-coil region" evidence="3">
    <location>
        <begin position="732"/>
        <end position="806"/>
    </location>
</feature>
<dbReference type="EMBL" id="VJMJ01000178">
    <property type="protein sequence ID" value="KAF0728420.1"/>
    <property type="molecule type" value="Genomic_DNA"/>
</dbReference>
<comment type="caution">
    <text evidence="5">The sequence shown here is derived from an EMBL/GenBank/DDBJ whole genome shotgun (WGS) entry which is preliminary data.</text>
</comment>
<feature type="region of interest" description="Disordered" evidence="4">
    <location>
        <begin position="1387"/>
        <end position="1408"/>
    </location>
</feature>
<accession>A0A6G0WM53</accession>
<comment type="catalytic activity">
    <reaction evidence="1">
        <text>ATP + H2O = ADP + phosphate + H(+)</text>
        <dbReference type="Rhea" id="RHEA:13065"/>
        <dbReference type="ChEBI" id="CHEBI:15377"/>
        <dbReference type="ChEBI" id="CHEBI:15378"/>
        <dbReference type="ChEBI" id="CHEBI:30616"/>
        <dbReference type="ChEBI" id="CHEBI:43474"/>
        <dbReference type="ChEBI" id="CHEBI:456216"/>
    </reaction>
</comment>
<comment type="similarity">
    <text evidence="2">Belongs to the actin family.</text>
</comment>
<evidence type="ECO:0000313" key="6">
    <source>
        <dbReference type="Proteomes" id="UP000481153"/>
    </source>
</evidence>
<dbReference type="Pfam" id="PF00022">
    <property type="entry name" value="Actin"/>
    <property type="match status" value="2"/>
</dbReference>
<feature type="coiled-coil region" evidence="3">
    <location>
        <begin position="2125"/>
        <end position="2159"/>
    </location>
</feature>
<evidence type="ECO:0000256" key="3">
    <source>
        <dbReference type="SAM" id="Coils"/>
    </source>
</evidence>
<keyword evidence="3" id="KW-0175">Coiled coil</keyword>
<keyword evidence="6" id="KW-1185">Reference proteome</keyword>
<dbReference type="SMART" id="SM00268">
    <property type="entry name" value="ACTIN"/>
    <property type="match status" value="1"/>
</dbReference>
<feature type="coiled-coil region" evidence="3">
    <location>
        <begin position="974"/>
        <end position="1046"/>
    </location>
</feature>
<name>A0A6G0WM53_9STRA</name>
<feature type="coiled-coil region" evidence="3">
    <location>
        <begin position="630"/>
        <end position="668"/>
    </location>
</feature>
<dbReference type="Proteomes" id="UP000481153">
    <property type="component" value="Unassembled WGS sequence"/>
</dbReference>
<evidence type="ECO:0000256" key="1">
    <source>
        <dbReference type="ARBA" id="ARBA00049360"/>
    </source>
</evidence>
<feature type="coiled-coil region" evidence="3">
    <location>
        <begin position="1803"/>
        <end position="1830"/>
    </location>
</feature>
<evidence type="ECO:0000256" key="4">
    <source>
        <dbReference type="SAM" id="MobiDB-lite"/>
    </source>
</evidence>
<dbReference type="Gene3D" id="3.90.640.10">
    <property type="entry name" value="Actin, Chain A, domain 4"/>
    <property type="match status" value="1"/>
</dbReference>
<dbReference type="PANTHER" id="PTHR11937">
    <property type="entry name" value="ACTIN"/>
    <property type="match status" value="1"/>
</dbReference>
<feature type="coiled-coil region" evidence="3">
    <location>
        <begin position="1527"/>
        <end position="1660"/>
    </location>
</feature>
<feature type="coiled-coil region" evidence="3">
    <location>
        <begin position="320"/>
        <end position="354"/>
    </location>
</feature>
<proteinExistence type="inferred from homology"/>
<gene>
    <name evidence="5" type="ORF">Ae201684_013783</name>
</gene>
<evidence type="ECO:0000313" key="5">
    <source>
        <dbReference type="EMBL" id="KAF0728420.1"/>
    </source>
</evidence>
<feature type="coiled-coil region" evidence="3">
    <location>
        <begin position="538"/>
        <end position="572"/>
    </location>
</feature>
<sequence length="2832" mass="322211">MNNEEDGELQYLLRSMQNMSKKKNVKAGVVKQAKPTSGSFKKPTVAQTTTAFNDKQPGNLSFVQQLQVKYTEVKHALDVQHAQCEDLRQCVAQLVQEKAQMAIQSEQLHNHIESRDKEIKTLRAHVQDLYDVQQQLRADKLQTDIQLQKALQFVPNDDGAVCVCHSNAPVIAWHSHEETVVENIALDTSLVQSLRDEIKILEEQVLRQASELANAHQAIVADASRVREMEEAMMQWLTILAPLDPNLDNQEDEVNLTSTIATISTTVGYLVDSFSQSQATSTSQRSRIRLADDPTMPEWLVQALSNVEETMDDASHALDMDVLHMELAALRRSLERKDDEIDAFERMVESMQGELARQPMSLRMRMTTLILNWTKDLRLASENLNNYGTPWSIEKITQTRPFQTTTEFVKSTQDLVVQGSPNDIINSAKLQNEWLEMLAEDFVMVYDHCRAKCSQVQESNKICQALHLSVSRLEGIAKEAEEQRKHVIEENSSLLQEMTDVKSHHDESNTMLQNIICTTKVAWQADIETHRQNLELIIQEHNQDLAIKEDYFDELQNKIKHMQTCMDTLQAAVNETTCAKKRAEDSNLHLANQIYLLEDELTAAISQGQSLVEITKMQHEDYFTRAAVALELHTSRALDLEETLQNAIQRLESSLGDLQSKMDAVTDSEQLMYLENEHLRTKVTRMTRDLIDAQDYAKMMRELQQTLQQDVELWKMQYSQCRSNEASMIELNTKLAHDLEQIERDSAEWQEQAADLIEMQRNDYETRLEITNETFKEKIVSMMDKLEALRQQILQLESNATIKDREITAAERAKFIVEEANTKLSSQLNEVSKKLHDTTNYLNARMQVSGNREQMLLGEVSAWKFHCFELRSREADLVKLNGQLTDDFKREQEESRLKQKQTAEIKALLEEDFAMQLLNTIESHRETVKCLLQAQTKLEMKMKCMEITIAEVSGRLDEEQLAKNVTERTCETTLVELQEAKTELSLMYDGLNNKQIELESWRAKYVESRDNEAAMRELNNILSQGIKQMQEDIAAWQDQAADVIEMQQQDHEARILLIHEQHTTKMSNLAQSEGKLQCEIERLESVVQILRHKIDEMVDAKISVDTKNKSIESKLTQVTVQLVESRNHAKLLQDREENLKCLAKSWEDQYCSNEYIVKSQLVNLNVMLEEEYGVRLASANKSFDQLLEKMTRTEKSLREKALQLKTSMGAMRGTMTRTIEENLALNANIVELRASLDETRFQTMNMQLKLQKEADSWKSECLASRNNEAAAKLFHEQAVLKIHQDYALLQRINMERLEMLHEDHAMRQEKKEISYKNDMLSASNQIDKLQQQVALEMSSKETAMSNAKKWQVEAAELATARDRSIHENYIFLSAELSKLFSPAKHGAISKKDNHRPSQLPGNPATHEAQDACTINSRDFGNLMTTADNIEANTSVGDFAQLHQEAESEQNDSSEQYVMEATDKVVTGHLVHGEPNKGSETANFMVLVQPLIKNLEAYLGDEQRRYTKQLQDIDEQYMKNKSFLDAQIQTQHQELDHFRDQCANYEELNRKHEAEKLLLSQSIEALEDQLGRLQIELENKQNKITKLEFAVVSAENNVDTSLELQHASLLEVAAYRSECEHLKTLVDEMNSRMSEFKRERLEREEVLVSSMQEELRTLETTYKNQVAHWKQVALTNESQIIKWKHVVGSTQLEMHEYQTRQSTKDSFVCGHSMPDPSPNRRIDLNVKWLHALRSAQLEMDMYKELSTFELKKAMESFTKRLAESTAYLTLEHNRIVAELAERLCSEQKLTARISNDLAMSMEKSRAMSNEIEALKVEHDDLHRRCKENDQKFDKARLEWIHQLRAVQLEMDCLQDSKLQQDQQFDGLVEENHRLQCHVEDIISNFHESNVASSRQKKISDEEWQRRIQALEYEVVAAKRASHAAKIESGEVVDKLRKLNVEHSRLRKSHKDLLVDYGAISGLIDGLVCTTTSWRQYAQTIQLASPAYPHEPHVESGSPKDSKMDSKIISSPEIVRREAHPSSIPAVVNSMECGRIDDCNRNVVEMMAPSPYHQVELNIAHELDVSAMPELEWMWHAHESAKQIDMVQDKPLISPRRLSPEETRRQQMLEAINEQLHQCQDIHSQEISLLEAQLLNAETEIQSLQESIVHLNQTNKSYKVEFRHLQQRFLSMHLLTRLQTKSYPLASHVEPTLFGLHQALFAPSTSSSPPLPVNTQGFETVPEENIEAKTLLRDPMHFGLDRALFAHSAKPSSSPSENIYVLETAPEGQIDDITLMWEPTTYGLDKVLFAPSASSSLPSSNDYFMLATIPEVTTDASNFMWAPTISGLDQALFASTASLPLESSFEIDELTSDAQGNTNTWRLAWEQTMHGLDRALFASSASLSLDSSVDIDGEGKTDAGKMIWEPTTQGLDQALFASSALSSPLSSVDFRGLVPIPEERDVIVLTSDSLSGHFAALLQEMHQVCDHLRRCRWSRSDLFARIQSRLKICFPRPNIYSNRDIALGQASELIHTFVALWVESLHHRTPSRGLHDADRNDAVASKSLNMLPKYQRRQRRRGRAKELSPAECSGVMLLHVGATEIQAGILGLPMPLVNLPSPRGLFSKGHLVDIDRFEAAVDSAFCQLGIHPPSYKVVLLHKPTFDSTDKETLTDLFLDGFGVYGLNLTTHAQVCLLGRDLHTGLVVDFGTDSTCIVPIFEDMLLDHALVTIRLGSADIVKCFTTTKAGDMVSTSSSSLLDHPQAPIDLVEAIHACVSKCDPVLHKALYNSIVVTGGPSALPGLASRLERDLNVAVVHVEPFVFQGASLHATHLSPYKWVLKPDYVAHGARIVHAKCF</sequence>
<dbReference type="VEuPathDB" id="FungiDB:AeMF1_011044"/>
<reference evidence="5 6" key="1">
    <citation type="submission" date="2019-07" db="EMBL/GenBank/DDBJ databases">
        <title>Genomics analysis of Aphanomyces spp. identifies a new class of oomycete effector associated with host adaptation.</title>
        <authorList>
            <person name="Gaulin E."/>
        </authorList>
    </citation>
    <scope>NUCLEOTIDE SEQUENCE [LARGE SCALE GENOMIC DNA]</scope>
    <source>
        <strain evidence="5 6">ATCC 201684</strain>
    </source>
</reference>
<protein>
    <submittedName>
        <fullName evidence="5">Uncharacterized protein</fullName>
    </submittedName>
</protein>
<dbReference type="SUPFAM" id="SSF53067">
    <property type="entry name" value="Actin-like ATPase domain"/>
    <property type="match status" value="2"/>
</dbReference>
<organism evidence="5 6">
    <name type="scientific">Aphanomyces euteiches</name>
    <dbReference type="NCBI Taxonomy" id="100861"/>
    <lineage>
        <taxon>Eukaryota</taxon>
        <taxon>Sar</taxon>
        <taxon>Stramenopiles</taxon>
        <taxon>Oomycota</taxon>
        <taxon>Saprolegniomycetes</taxon>
        <taxon>Saprolegniales</taxon>
        <taxon>Verrucalvaceae</taxon>
        <taxon>Aphanomyces</taxon>
    </lineage>
</organism>
<feature type="coiled-coil region" evidence="3">
    <location>
        <begin position="470"/>
        <end position="497"/>
    </location>
</feature>
<dbReference type="InterPro" id="IPR004000">
    <property type="entry name" value="Actin"/>
</dbReference>
<evidence type="ECO:0000256" key="2">
    <source>
        <dbReference type="RuleBase" id="RU000487"/>
    </source>
</evidence>
<dbReference type="Gene3D" id="3.30.420.40">
    <property type="match status" value="3"/>
</dbReference>